<dbReference type="Proteomes" id="UP000193928">
    <property type="component" value="Unassembled WGS sequence"/>
</dbReference>
<keyword evidence="4" id="KW-1185">Reference proteome</keyword>
<dbReference type="Gene3D" id="1.20.58.520">
    <property type="entry name" value="Amidohydrolase"/>
    <property type="match status" value="1"/>
</dbReference>
<dbReference type="SUPFAM" id="SSF51338">
    <property type="entry name" value="Composite domain of metallo-dependent hydrolases"/>
    <property type="match status" value="1"/>
</dbReference>
<dbReference type="Gene3D" id="3.40.50.10910">
    <property type="entry name" value="Amidohydrolase"/>
    <property type="match status" value="1"/>
</dbReference>
<feature type="region of interest" description="Disordered" evidence="1">
    <location>
        <begin position="432"/>
        <end position="451"/>
    </location>
</feature>
<accession>A0A1X1VZ01</accession>
<dbReference type="SUPFAM" id="SSF51556">
    <property type="entry name" value="Metallo-dependent hydrolases"/>
    <property type="match status" value="1"/>
</dbReference>
<evidence type="ECO:0000256" key="1">
    <source>
        <dbReference type="SAM" id="MobiDB-lite"/>
    </source>
</evidence>
<dbReference type="PANTHER" id="PTHR43135:SF3">
    <property type="entry name" value="ALPHA-D-RIBOSE 1-METHYLPHOSPHONATE 5-TRIPHOSPHATE DIPHOSPHATASE"/>
    <property type="match status" value="1"/>
</dbReference>
<name>A0A1X1VZ01_MYCGO</name>
<gene>
    <name evidence="3" type="ORF">AWC08_33560</name>
</gene>
<evidence type="ECO:0000259" key="2">
    <source>
        <dbReference type="Pfam" id="PF01979"/>
    </source>
</evidence>
<organism evidence="3 4">
    <name type="scientific">Mycobacterium gordonae</name>
    <dbReference type="NCBI Taxonomy" id="1778"/>
    <lineage>
        <taxon>Bacteria</taxon>
        <taxon>Bacillati</taxon>
        <taxon>Actinomycetota</taxon>
        <taxon>Actinomycetes</taxon>
        <taxon>Mycobacteriales</taxon>
        <taxon>Mycobacteriaceae</taxon>
        <taxon>Mycobacterium</taxon>
    </lineage>
</organism>
<dbReference type="InterPro" id="IPR011059">
    <property type="entry name" value="Metal-dep_hydrolase_composite"/>
</dbReference>
<evidence type="ECO:0000313" key="4">
    <source>
        <dbReference type="Proteomes" id="UP000193928"/>
    </source>
</evidence>
<evidence type="ECO:0000313" key="3">
    <source>
        <dbReference type="EMBL" id="ORV75528.1"/>
    </source>
</evidence>
<dbReference type="InterPro" id="IPR051781">
    <property type="entry name" value="Metallo-dep_Hydrolase"/>
</dbReference>
<reference evidence="3 4" key="1">
    <citation type="submission" date="2016-01" db="EMBL/GenBank/DDBJ databases">
        <title>The new phylogeny of the genus Mycobacterium.</title>
        <authorList>
            <person name="Tarcisio F."/>
            <person name="Conor M."/>
            <person name="Antonella G."/>
            <person name="Elisabetta G."/>
            <person name="Giulia F.S."/>
            <person name="Sara T."/>
            <person name="Anna F."/>
            <person name="Clotilde B."/>
            <person name="Roberto B."/>
            <person name="Veronica D.S."/>
            <person name="Fabio R."/>
            <person name="Monica P."/>
            <person name="Olivier J."/>
            <person name="Enrico T."/>
            <person name="Nicola S."/>
        </authorList>
    </citation>
    <scope>NUCLEOTIDE SEQUENCE [LARGE SCALE GENOMIC DNA]</scope>
    <source>
        <strain evidence="3 4">DSM 44160</strain>
    </source>
</reference>
<dbReference type="GO" id="GO:0016810">
    <property type="term" value="F:hydrolase activity, acting on carbon-nitrogen (but not peptide) bonds"/>
    <property type="evidence" value="ECO:0007669"/>
    <property type="project" value="InterPro"/>
</dbReference>
<dbReference type="InterPro" id="IPR032466">
    <property type="entry name" value="Metal_Hydrolase"/>
</dbReference>
<sequence>MAASIIIDNVAVVEVEAGTIREGCAVEIDELGLIAAITPQAQMSGETRDISRIDGRGKFLLPGLIDSHVHVAFNGLLDVRADFTRTLKQFLLHGVTTVVDFFTVGGDFPGSSPEAIRDDVNSGKFLGPYMLTSYGCLNAPGGFCDCSVGDAASAVATREDVDREIDRIAALNPNFMKIVYDDVFGTLPNLTKDLLRDLVTAAHERGFRTAVHVATGTQAIAAVEAGADILGHGIVDEIPDGLISEMLDCNVAMIPTLASYESRSRERSRMVLPAISPPEVVQYYAGMQNTFYELNGQLLLYRQAFDGSLRCMEEMVENGVTVVAGSDAGTWYTFPGDSLMRELELYVARGVASAEAIRMATCDAAALWGLSAETGSIAVGKRADLLMVSDNPLNDISAIRKVVAVVRGGRLINLDALALDIANGPILPSRPMDGSVPCSPHHLRDRFPKGT</sequence>
<dbReference type="Pfam" id="PF01979">
    <property type="entry name" value="Amidohydro_1"/>
    <property type="match status" value="1"/>
</dbReference>
<feature type="domain" description="Amidohydrolase-related" evidence="2">
    <location>
        <begin position="59"/>
        <end position="411"/>
    </location>
</feature>
<dbReference type="RefSeq" id="WP_085088243.1">
    <property type="nucleotide sequence ID" value="NZ_JACKSU010000050.1"/>
</dbReference>
<dbReference type="Gene3D" id="3.30.110.90">
    <property type="entry name" value="Amidohydrolase"/>
    <property type="match status" value="1"/>
</dbReference>
<dbReference type="EMBL" id="LQOY01000174">
    <property type="protein sequence ID" value="ORV75528.1"/>
    <property type="molecule type" value="Genomic_DNA"/>
</dbReference>
<dbReference type="AlphaFoldDB" id="A0A1X1VZ01"/>
<dbReference type="PANTHER" id="PTHR43135">
    <property type="entry name" value="ALPHA-D-RIBOSE 1-METHYLPHOSPHONATE 5-TRIPHOSPHATE DIPHOSPHATASE"/>
    <property type="match status" value="1"/>
</dbReference>
<dbReference type="InterPro" id="IPR006680">
    <property type="entry name" value="Amidohydro-rel"/>
</dbReference>
<proteinExistence type="predicted"/>
<dbReference type="Gene3D" id="2.30.40.10">
    <property type="entry name" value="Urease, subunit C, domain 1"/>
    <property type="match status" value="1"/>
</dbReference>
<comment type="caution">
    <text evidence="3">The sequence shown here is derived from an EMBL/GenBank/DDBJ whole genome shotgun (WGS) entry which is preliminary data.</text>
</comment>
<protein>
    <recommendedName>
        <fullName evidence="2">Amidohydrolase-related domain-containing protein</fullName>
    </recommendedName>
</protein>